<dbReference type="InterPro" id="IPR006205">
    <property type="entry name" value="Mev_gal_kin"/>
</dbReference>
<dbReference type="GO" id="GO:0005524">
    <property type="term" value="F:ATP binding"/>
    <property type="evidence" value="ECO:0007669"/>
    <property type="project" value="UniProtKB-KW"/>
</dbReference>
<comment type="pathway">
    <text evidence="9">Isoprenoid biosynthesis; isopentenyl diphosphate biosynthesis via mevalonate pathway; isopentenyl diphosphate from (R)-mevalonate: step 1/3.</text>
</comment>
<dbReference type="Gene3D" id="3.30.230.10">
    <property type="match status" value="1"/>
</dbReference>
<dbReference type="GO" id="GO:0019287">
    <property type="term" value="P:isopentenyl diphosphate biosynthetic process, mevalonate pathway"/>
    <property type="evidence" value="ECO:0007669"/>
    <property type="project" value="UniProtKB-UniPathway"/>
</dbReference>
<dbReference type="InterPro" id="IPR020568">
    <property type="entry name" value="Ribosomal_Su5_D2-typ_SF"/>
</dbReference>
<gene>
    <name evidence="12" type="ORF">DB32_000805</name>
</gene>
<dbReference type="PANTHER" id="PTHR43290:SF2">
    <property type="entry name" value="MEVALONATE KINASE"/>
    <property type="match status" value="1"/>
</dbReference>
<keyword evidence="8" id="KW-0443">Lipid metabolism</keyword>
<keyword evidence="1" id="KW-0963">Cytoplasm</keyword>
<dbReference type="InterPro" id="IPR036554">
    <property type="entry name" value="GHMP_kinase_C_sf"/>
</dbReference>
<proteinExistence type="predicted"/>
<dbReference type="UniPathway" id="UPA00057">
    <property type="reaction ID" value="UER00098"/>
</dbReference>
<evidence type="ECO:0000256" key="2">
    <source>
        <dbReference type="ARBA" id="ARBA00022516"/>
    </source>
</evidence>
<feature type="domain" description="GHMP kinase N-terminal" evidence="10">
    <location>
        <begin position="16"/>
        <end position="77"/>
    </location>
</feature>
<dbReference type="Pfam" id="PF00288">
    <property type="entry name" value="GHMP_kinases_N"/>
    <property type="match status" value="1"/>
</dbReference>
<dbReference type="InterPro" id="IPR006204">
    <property type="entry name" value="GHMP_kinase_N_dom"/>
</dbReference>
<keyword evidence="5 12" id="KW-0418">Kinase</keyword>
<evidence type="ECO:0000256" key="7">
    <source>
        <dbReference type="ARBA" id="ARBA00022842"/>
    </source>
</evidence>
<dbReference type="SUPFAM" id="SSF54211">
    <property type="entry name" value="Ribosomal protein S5 domain 2-like"/>
    <property type="match status" value="1"/>
</dbReference>
<keyword evidence="6" id="KW-0067">ATP-binding</keyword>
<evidence type="ECO:0000256" key="5">
    <source>
        <dbReference type="ARBA" id="ARBA00022777"/>
    </source>
</evidence>
<dbReference type="Pfam" id="PF08544">
    <property type="entry name" value="GHMP_kinases_C"/>
    <property type="match status" value="1"/>
</dbReference>
<dbReference type="Gene3D" id="3.30.70.890">
    <property type="entry name" value="GHMP kinase, C-terminal domain"/>
    <property type="match status" value="1"/>
</dbReference>
<evidence type="ECO:0000256" key="1">
    <source>
        <dbReference type="ARBA" id="ARBA00022490"/>
    </source>
</evidence>
<dbReference type="STRING" id="927083.DB32_000805"/>
<accession>A0A0F6VZK3</accession>
<sequence length="250" mass="25078">MDLAIDTTALREGSRKLGLGSSAAAAAGTVAAVAAANGLDVSDPSVRARLLPIALDGHRAVAPEGSGADVAASTLGGFVRVRREGEHLDAARIDWPASLHLALVWTGTPARTSDLVAKVKSLASRDATAYQRAITPLREAAATLLAAIERGDARSAIDAAAAHHDAMQLLGETAGAPIVTPELTKAATIARSIGGSAKPSGAGGGDVAIAFLPSESAIAELGDACRIAGLTLLPLRLGDDGVHVDEPLSS</sequence>
<protein>
    <submittedName>
        <fullName evidence="12">Phosphomevalonate kinase</fullName>
    </submittedName>
</protein>
<keyword evidence="2" id="KW-0444">Lipid biosynthesis</keyword>
<dbReference type="Proteomes" id="UP000034883">
    <property type="component" value="Chromosome"/>
</dbReference>
<evidence type="ECO:0000259" key="11">
    <source>
        <dbReference type="Pfam" id="PF08544"/>
    </source>
</evidence>
<dbReference type="KEGG" id="samy:DB32_000805"/>
<keyword evidence="3" id="KW-0808">Transferase</keyword>
<evidence type="ECO:0000313" key="13">
    <source>
        <dbReference type="Proteomes" id="UP000034883"/>
    </source>
</evidence>
<reference evidence="12 13" key="1">
    <citation type="submission" date="2015-03" db="EMBL/GenBank/DDBJ databases">
        <title>Genome assembly of Sandaracinus amylolyticus DSM 53668.</title>
        <authorList>
            <person name="Sharma G."/>
            <person name="Subramanian S."/>
        </authorList>
    </citation>
    <scope>NUCLEOTIDE SEQUENCE [LARGE SCALE GENOMIC DNA]</scope>
    <source>
        <strain evidence="12 13">DSM 53668</strain>
    </source>
</reference>
<keyword evidence="13" id="KW-1185">Reference proteome</keyword>
<keyword evidence="7" id="KW-0460">Magnesium</keyword>
<dbReference type="PANTHER" id="PTHR43290">
    <property type="entry name" value="MEVALONATE KINASE"/>
    <property type="match status" value="1"/>
</dbReference>
<dbReference type="EMBL" id="CP011125">
    <property type="protein sequence ID" value="AKF03656.1"/>
    <property type="molecule type" value="Genomic_DNA"/>
</dbReference>
<keyword evidence="4" id="KW-0547">Nucleotide-binding</keyword>
<dbReference type="InterPro" id="IPR013750">
    <property type="entry name" value="GHMP_kinase_C_dom"/>
</dbReference>
<organism evidence="12 13">
    <name type="scientific">Sandaracinus amylolyticus</name>
    <dbReference type="NCBI Taxonomy" id="927083"/>
    <lineage>
        <taxon>Bacteria</taxon>
        <taxon>Pseudomonadati</taxon>
        <taxon>Myxococcota</taxon>
        <taxon>Polyangia</taxon>
        <taxon>Polyangiales</taxon>
        <taxon>Sandaracinaceae</taxon>
        <taxon>Sandaracinus</taxon>
    </lineage>
</organism>
<name>A0A0F6VZK3_9BACT</name>
<evidence type="ECO:0000313" key="12">
    <source>
        <dbReference type="EMBL" id="AKF03656.1"/>
    </source>
</evidence>
<feature type="domain" description="GHMP kinase C-terminal" evidence="11">
    <location>
        <begin position="145"/>
        <end position="226"/>
    </location>
</feature>
<evidence type="ECO:0000256" key="8">
    <source>
        <dbReference type="ARBA" id="ARBA00023098"/>
    </source>
</evidence>
<evidence type="ECO:0000256" key="3">
    <source>
        <dbReference type="ARBA" id="ARBA00022679"/>
    </source>
</evidence>
<evidence type="ECO:0000256" key="4">
    <source>
        <dbReference type="ARBA" id="ARBA00022741"/>
    </source>
</evidence>
<evidence type="ECO:0000256" key="6">
    <source>
        <dbReference type="ARBA" id="ARBA00022840"/>
    </source>
</evidence>
<dbReference type="InterPro" id="IPR014721">
    <property type="entry name" value="Ribsml_uS5_D2-typ_fold_subgr"/>
</dbReference>
<evidence type="ECO:0000256" key="9">
    <source>
        <dbReference type="ARBA" id="ARBA00029438"/>
    </source>
</evidence>
<dbReference type="GO" id="GO:0005829">
    <property type="term" value="C:cytosol"/>
    <property type="evidence" value="ECO:0007669"/>
    <property type="project" value="TreeGrafter"/>
</dbReference>
<dbReference type="GO" id="GO:0004496">
    <property type="term" value="F:mevalonate kinase activity"/>
    <property type="evidence" value="ECO:0007669"/>
    <property type="project" value="InterPro"/>
</dbReference>
<dbReference type="SUPFAM" id="SSF55060">
    <property type="entry name" value="GHMP Kinase, C-terminal domain"/>
    <property type="match status" value="1"/>
</dbReference>
<dbReference type="AlphaFoldDB" id="A0A0F6VZK3"/>
<evidence type="ECO:0000259" key="10">
    <source>
        <dbReference type="Pfam" id="PF00288"/>
    </source>
</evidence>